<evidence type="ECO:0000313" key="9">
    <source>
        <dbReference type="Proteomes" id="UP000031670"/>
    </source>
</evidence>
<evidence type="ECO:0000313" key="5">
    <source>
        <dbReference type="EMBL" id="GAM54736.1"/>
    </source>
</evidence>
<keyword evidence="5" id="KW-0347">Helicase</keyword>
<dbReference type="Proteomes" id="UP000031671">
    <property type="component" value="Unassembled WGS sequence"/>
</dbReference>
<keyword evidence="10" id="KW-1185">Reference proteome</keyword>
<evidence type="ECO:0000256" key="3">
    <source>
        <dbReference type="ARBA" id="ARBA00023125"/>
    </source>
</evidence>
<dbReference type="STRING" id="1481914.JCM19241_1708"/>
<dbReference type="PANTHER" id="PTHR30580">
    <property type="entry name" value="PRIMOSOMAL PROTEIN N"/>
    <property type="match status" value="1"/>
</dbReference>
<dbReference type="AlphaFoldDB" id="A0A0B8NKW9"/>
<dbReference type="PANTHER" id="PTHR30580:SF0">
    <property type="entry name" value="PRIMOSOMAL PROTEIN N"/>
    <property type="match status" value="1"/>
</dbReference>
<keyword evidence="1" id="KW-0547">Nucleotide-binding</keyword>
<dbReference type="GO" id="GO:0006270">
    <property type="term" value="P:DNA replication initiation"/>
    <property type="evidence" value="ECO:0007669"/>
    <property type="project" value="TreeGrafter"/>
</dbReference>
<reference evidence="8 9" key="4">
    <citation type="submission" date="2015-01" db="EMBL/GenBank/DDBJ databases">
        <authorList>
            <consortium name="NBRP consortium"/>
            <person name="Sawabe T."/>
            <person name="Meirelles P."/>
            <person name="Feng G."/>
            <person name="Sayaka M."/>
            <person name="Hattori M."/>
            <person name="Ohkuma M."/>
        </authorList>
    </citation>
    <scope>NUCLEOTIDE SEQUENCE [LARGE SCALE GENOMIC DNA]</scope>
    <source>
        <strain evidence="10">JCM 19231</strain>
        <strain evidence="8">JCM 19241</strain>
        <strain evidence="5">JCM19231</strain>
        <strain evidence="6 9">JCM19232</strain>
        <strain evidence="7">JCM19241</strain>
    </source>
</reference>
<dbReference type="InterPro" id="IPR041236">
    <property type="entry name" value="PriA_C"/>
</dbReference>
<accession>A0A0B8NKW9</accession>
<keyword evidence="3" id="KW-0238">DNA-binding</keyword>
<reference evidence="5 10" key="1">
    <citation type="submission" date="2015-01" db="EMBL/GenBank/DDBJ databases">
        <title>Vibrio sp. C1 JCM 19231 whole genome shotgun sequence.</title>
        <authorList>
            <person name="Sawabe T."/>
            <person name="Meirelles P."/>
            <person name="Feng G."/>
            <person name="Sayaka M."/>
            <person name="Hattori M."/>
            <person name="Ohkuma M."/>
        </authorList>
    </citation>
    <scope>NUCLEOTIDE SEQUENCE [LARGE SCALE GENOMIC DNA]</scope>
    <source>
        <strain evidence="10">JCM 19231</strain>
        <strain evidence="5">JCM19231</strain>
    </source>
</reference>
<evidence type="ECO:0000259" key="4">
    <source>
        <dbReference type="Pfam" id="PF18074"/>
    </source>
</evidence>
<dbReference type="EMBL" id="BBSA01000010">
    <property type="protein sequence ID" value="GAM63795.1"/>
    <property type="molecule type" value="Genomic_DNA"/>
</dbReference>
<dbReference type="Proteomes" id="UP000031666">
    <property type="component" value="Unassembled WGS sequence"/>
</dbReference>
<dbReference type="GO" id="GO:0006310">
    <property type="term" value="P:DNA recombination"/>
    <property type="evidence" value="ECO:0007669"/>
    <property type="project" value="TreeGrafter"/>
</dbReference>
<comment type="caution">
    <text evidence="5">The sequence shown here is derived from an EMBL/GenBank/DDBJ whole genome shotgun (WGS) entry which is preliminary data.</text>
</comment>
<name>A0A0B8NKW9_9VIBR</name>
<accession>A0A0B8PAH1</accession>
<gene>
    <name evidence="5" type="ORF">JCM19231_3824</name>
    <name evidence="6" type="ORF">JCM19232_2205</name>
    <name evidence="7" type="ORF">JCM19241_1708</name>
</gene>
<evidence type="ECO:0000313" key="7">
    <source>
        <dbReference type="EMBL" id="GAM77238.1"/>
    </source>
</evidence>
<sequence>MAQLPPFASLTLFRSEANDSQLVEDFLRQVRSTLEAHPLFDQSCWVMGPSPAPMAKRAGKSRWQLILQCQNRPTMQKLLSSAKPAIELLPNSKKVRWSIDVEPQDLS</sequence>
<dbReference type="GO" id="GO:0005524">
    <property type="term" value="F:ATP binding"/>
    <property type="evidence" value="ECO:0007669"/>
    <property type="project" value="UniProtKB-KW"/>
</dbReference>
<protein>
    <submittedName>
        <fullName evidence="5 6">Helicase priA</fullName>
    </submittedName>
</protein>
<dbReference type="EMBL" id="BBSC01000008">
    <property type="protein sequence ID" value="GAM77238.1"/>
    <property type="molecule type" value="Genomic_DNA"/>
</dbReference>
<feature type="domain" description="Primosomal protein N C-terminal" evidence="4">
    <location>
        <begin position="6"/>
        <end position="103"/>
    </location>
</feature>
<keyword evidence="2" id="KW-0067">ATP-binding</keyword>
<evidence type="ECO:0000256" key="1">
    <source>
        <dbReference type="ARBA" id="ARBA00022741"/>
    </source>
</evidence>
<evidence type="ECO:0000313" key="8">
    <source>
        <dbReference type="Proteomes" id="UP000031666"/>
    </source>
</evidence>
<dbReference type="Proteomes" id="UP000031670">
    <property type="component" value="Unassembled WGS sequence"/>
</dbReference>
<organism evidence="5 10">
    <name type="scientific">Vibrio ishigakensis</name>
    <dbReference type="NCBI Taxonomy" id="1481914"/>
    <lineage>
        <taxon>Bacteria</taxon>
        <taxon>Pseudomonadati</taxon>
        <taxon>Pseudomonadota</taxon>
        <taxon>Gammaproteobacteria</taxon>
        <taxon>Vibrionales</taxon>
        <taxon>Vibrionaceae</taxon>
        <taxon>Vibrio</taxon>
    </lineage>
</organism>
<dbReference type="GO" id="GO:0006302">
    <property type="term" value="P:double-strand break repair"/>
    <property type="evidence" value="ECO:0007669"/>
    <property type="project" value="TreeGrafter"/>
</dbReference>
<evidence type="ECO:0000313" key="6">
    <source>
        <dbReference type="EMBL" id="GAM63795.1"/>
    </source>
</evidence>
<accession>A0A0B8QQH7</accession>
<proteinExistence type="predicted"/>
<reference evidence="6 9" key="2">
    <citation type="submission" date="2015-01" db="EMBL/GenBank/DDBJ databases">
        <title>Vibrio sp. C5 JCM 19232 whole genome shotgun sequence.</title>
        <authorList>
            <person name="Sawabe T."/>
            <person name="Meirelles P."/>
            <person name="Feng G."/>
            <person name="Sayaka M."/>
            <person name="Hattori M."/>
            <person name="Ohkuma M."/>
        </authorList>
    </citation>
    <scope>NUCLEOTIDE SEQUENCE [LARGE SCALE GENOMIC DNA]</scope>
    <source>
        <strain evidence="6 9">JCM19232</strain>
    </source>
</reference>
<dbReference type="GO" id="GO:0043138">
    <property type="term" value="F:3'-5' DNA helicase activity"/>
    <property type="evidence" value="ECO:0007669"/>
    <property type="project" value="TreeGrafter"/>
</dbReference>
<dbReference type="EMBL" id="BBRZ01000006">
    <property type="protein sequence ID" value="GAM54736.1"/>
    <property type="molecule type" value="Genomic_DNA"/>
</dbReference>
<evidence type="ECO:0000313" key="10">
    <source>
        <dbReference type="Proteomes" id="UP000031671"/>
    </source>
</evidence>
<reference evidence="7 8" key="3">
    <citation type="submission" date="2015-01" db="EMBL/GenBank/DDBJ databases">
        <title>Vibrio sp. C94 JCM 19241 whole genome shotgun sequence.</title>
        <authorList>
            <person name="Sawabe T."/>
            <person name="Meirelles P."/>
            <person name="Feng G."/>
            <person name="Sayaka M."/>
            <person name="Hattori M."/>
            <person name="Ohkuma M."/>
        </authorList>
    </citation>
    <scope>NUCLEOTIDE SEQUENCE [LARGE SCALE GENOMIC DNA]</scope>
    <source>
        <strain evidence="8">JCM 19241</strain>
        <strain evidence="7">JCM19241</strain>
    </source>
</reference>
<dbReference type="GO" id="GO:0003677">
    <property type="term" value="F:DNA binding"/>
    <property type="evidence" value="ECO:0007669"/>
    <property type="project" value="UniProtKB-KW"/>
</dbReference>
<dbReference type="Pfam" id="PF18074">
    <property type="entry name" value="PriA_C"/>
    <property type="match status" value="1"/>
</dbReference>
<keyword evidence="5" id="KW-0378">Hydrolase</keyword>
<evidence type="ECO:0000256" key="2">
    <source>
        <dbReference type="ARBA" id="ARBA00022840"/>
    </source>
</evidence>